<dbReference type="InterPro" id="IPR012000">
    <property type="entry name" value="Thiamin_PyroP_enz_cen_dom"/>
</dbReference>
<evidence type="ECO:0000256" key="3">
    <source>
        <dbReference type="RuleBase" id="RU362132"/>
    </source>
</evidence>
<feature type="domain" description="Thiamine pyrophosphate enzyme central" evidence="4">
    <location>
        <begin position="190"/>
        <end position="318"/>
    </location>
</feature>
<dbReference type="InterPro" id="IPR011766">
    <property type="entry name" value="TPP_enzyme_TPP-bd"/>
</dbReference>
<proteinExistence type="inferred from homology"/>
<dbReference type="CDD" id="cd07039">
    <property type="entry name" value="TPP_PYR_POX"/>
    <property type="match status" value="1"/>
</dbReference>
<accession>A0AAU7JSD6</accession>
<comment type="similarity">
    <text evidence="1 3">Belongs to the TPP enzyme family.</text>
</comment>
<dbReference type="Gene3D" id="3.40.50.1220">
    <property type="entry name" value="TPP-binding domain"/>
    <property type="match status" value="1"/>
</dbReference>
<dbReference type="Gene3D" id="3.40.50.970">
    <property type="match status" value="2"/>
</dbReference>
<protein>
    <submittedName>
        <fullName evidence="7">Thiamine pyrophosphate-dependent enzyme</fullName>
    </submittedName>
</protein>
<dbReference type="SUPFAM" id="SSF52467">
    <property type="entry name" value="DHS-like NAD/FAD-binding domain"/>
    <property type="match status" value="1"/>
</dbReference>
<dbReference type="GO" id="GO:0000287">
    <property type="term" value="F:magnesium ion binding"/>
    <property type="evidence" value="ECO:0007669"/>
    <property type="project" value="InterPro"/>
</dbReference>
<dbReference type="CDD" id="cd02014">
    <property type="entry name" value="TPP_POX"/>
    <property type="match status" value="1"/>
</dbReference>
<dbReference type="EMBL" id="CP157483">
    <property type="protein sequence ID" value="XBO43165.1"/>
    <property type="molecule type" value="Genomic_DNA"/>
</dbReference>
<dbReference type="InterPro" id="IPR029035">
    <property type="entry name" value="DHS-like_NAD/FAD-binding_dom"/>
</dbReference>
<evidence type="ECO:0000259" key="6">
    <source>
        <dbReference type="Pfam" id="PF02776"/>
    </source>
</evidence>
<gene>
    <name evidence="7" type="ORF">ABEG17_16605</name>
</gene>
<sequence>MSTVAELIVESLANHGVASVWGVVGDALNPVTDAIRREDRVEWIGVRHEEVAAFAASAQAQLTGDLAVCMGTVGPGSIHLLNGLYDAKKSHAPVLAICGQVPLGDVGTEFFQEVDNNRLFSDVAVFAETVTSAEQMPQLLERAVNAALGGRGVAVLTLPGDVGGLDVPKGTLPPGFAEAARPAAASSTAIQDAADAIAAEAKVTLLVGCGARGARDEVLSLAETLAAPIVLTLKAKEGLEHDNPYAVGQTGLIGNPAATDAMDDADVLVLVGTDFPYRDWIPNGKTVIQLDSRPEHIGRRTTVTHSLVGDARATLRTLLPLLTTHPETSHLHKAQKRYEEWMKEQRQLAEPRHDETLLGRLRGKLDNPDELIRPEAVAVAVDAHAGPDAIFTCDTGMSTVWLARLVPMSDERRLIGSFNLGSMANAMPMALGAQALDRDRQVIAFCGDGGLMMLLGDLRTAVSYNLPVTFVVFDNGRLGMVKLEQEQGGLPEFGTVLDNPDLAAVGAAMGLTTRRVTDPADLDEAVSSALAARVPYLLDVVTNPDEISVPGKTKPSQAWGFAIAKAKEHIVSA</sequence>
<dbReference type="AlphaFoldDB" id="A0AAU7JSD6"/>
<dbReference type="Pfam" id="PF00205">
    <property type="entry name" value="TPP_enzyme_M"/>
    <property type="match status" value="1"/>
</dbReference>
<evidence type="ECO:0000256" key="2">
    <source>
        <dbReference type="ARBA" id="ARBA00023052"/>
    </source>
</evidence>
<dbReference type="GO" id="GO:0030976">
    <property type="term" value="F:thiamine pyrophosphate binding"/>
    <property type="evidence" value="ECO:0007669"/>
    <property type="project" value="InterPro"/>
</dbReference>
<reference evidence="7" key="1">
    <citation type="submission" date="2024-05" db="EMBL/GenBank/DDBJ databases">
        <authorList>
            <person name="Kim S."/>
            <person name="Heo J."/>
            <person name="Choi H."/>
            <person name="Choi Y."/>
            <person name="Kwon S.-W."/>
            <person name="Kim Y."/>
        </authorList>
    </citation>
    <scope>NUCLEOTIDE SEQUENCE</scope>
    <source>
        <strain evidence="7">KACC 23699</strain>
    </source>
</reference>
<organism evidence="7">
    <name type="scientific">Pedococcus sp. KACC 23699</name>
    <dbReference type="NCBI Taxonomy" id="3149228"/>
    <lineage>
        <taxon>Bacteria</taxon>
        <taxon>Bacillati</taxon>
        <taxon>Actinomycetota</taxon>
        <taxon>Actinomycetes</taxon>
        <taxon>Micrococcales</taxon>
        <taxon>Intrasporangiaceae</taxon>
        <taxon>Pedococcus</taxon>
    </lineage>
</organism>
<dbReference type="RefSeq" id="WP_406830594.1">
    <property type="nucleotide sequence ID" value="NZ_CP157483.1"/>
</dbReference>
<evidence type="ECO:0000259" key="4">
    <source>
        <dbReference type="Pfam" id="PF00205"/>
    </source>
</evidence>
<dbReference type="Pfam" id="PF02775">
    <property type="entry name" value="TPP_enzyme_C"/>
    <property type="match status" value="1"/>
</dbReference>
<dbReference type="SUPFAM" id="SSF52518">
    <property type="entry name" value="Thiamin diphosphate-binding fold (THDP-binding)"/>
    <property type="match status" value="2"/>
</dbReference>
<dbReference type="Pfam" id="PF02776">
    <property type="entry name" value="TPP_enzyme_N"/>
    <property type="match status" value="1"/>
</dbReference>
<dbReference type="InterPro" id="IPR047210">
    <property type="entry name" value="TPP_PYR_POXB-like"/>
</dbReference>
<feature type="domain" description="Thiamine pyrophosphate enzyme N-terminal TPP-binding" evidence="6">
    <location>
        <begin position="3"/>
        <end position="117"/>
    </location>
</feature>
<evidence type="ECO:0000313" key="7">
    <source>
        <dbReference type="EMBL" id="XBO43165.1"/>
    </source>
</evidence>
<keyword evidence="2 3" id="KW-0786">Thiamine pyrophosphate</keyword>
<name>A0AAU7JSD6_9MICO</name>
<dbReference type="InterPro" id="IPR029061">
    <property type="entry name" value="THDP-binding"/>
</dbReference>
<dbReference type="InterPro" id="IPR047211">
    <property type="entry name" value="POXB-like"/>
</dbReference>
<dbReference type="InterPro" id="IPR012001">
    <property type="entry name" value="Thiamin_PyroP_enz_TPP-bd_dom"/>
</dbReference>
<evidence type="ECO:0000256" key="1">
    <source>
        <dbReference type="ARBA" id="ARBA00007812"/>
    </source>
</evidence>
<evidence type="ECO:0000259" key="5">
    <source>
        <dbReference type="Pfam" id="PF02775"/>
    </source>
</evidence>
<dbReference type="InterPro" id="IPR047212">
    <property type="entry name" value="TPP_POXB-like"/>
</dbReference>
<dbReference type="PANTHER" id="PTHR42981">
    <property type="entry name" value="PYRUVATE DEHYDROGENASE [UBIQUINONE]"/>
    <property type="match status" value="1"/>
</dbReference>
<dbReference type="PANTHER" id="PTHR42981:SF2">
    <property type="entry name" value="PYRUVATE DEHYDROGENASE [UBIQUINONE]"/>
    <property type="match status" value="1"/>
</dbReference>
<feature type="domain" description="Thiamine pyrophosphate enzyme TPP-binding" evidence="5">
    <location>
        <begin position="394"/>
        <end position="540"/>
    </location>
</feature>
<dbReference type="GO" id="GO:0003824">
    <property type="term" value="F:catalytic activity"/>
    <property type="evidence" value="ECO:0007669"/>
    <property type="project" value="InterPro"/>
</dbReference>